<keyword evidence="5" id="KW-1185">Reference proteome</keyword>
<dbReference type="InterPro" id="IPR023577">
    <property type="entry name" value="CYTH_domain"/>
</dbReference>
<gene>
    <name evidence="4" type="ORF">C5O23_00305</name>
</gene>
<feature type="active site" description="Proton acceptor" evidence="1">
    <location>
        <position position="30"/>
    </location>
</feature>
<dbReference type="Pfam" id="PF01928">
    <property type="entry name" value="CYTH"/>
    <property type="match status" value="1"/>
</dbReference>
<dbReference type="PANTHER" id="PTHR40114">
    <property type="entry name" value="SLR0698 PROTEIN"/>
    <property type="match status" value="1"/>
</dbReference>
<comment type="caution">
    <text evidence="4">The sequence shown here is derived from an EMBL/GenBank/DDBJ whole genome shotgun (WGS) entry which is preliminary data.</text>
</comment>
<dbReference type="Gene3D" id="2.40.320.10">
    <property type="entry name" value="Hypothetical Protein Pfu-838710-001"/>
    <property type="match status" value="1"/>
</dbReference>
<dbReference type="Proteomes" id="UP000244905">
    <property type="component" value="Unassembled WGS sequence"/>
</dbReference>
<sequence length="150" mass="16984">MAKEIERKFLVKDLNFISQAEAAVSIRQAYISADPDATVRIRIRGKEAFLTVKGRNSGAIRDEWEYPVPVTDAEEMARRLCGGFAIDKTRYIVDHLGWKWEVDLFHGHHEGLILAEIEMPSADSNPPLPPFIGPEVTGDPRYYNSTLSRK</sequence>
<accession>A0A2V1IN37</accession>
<proteinExistence type="predicted"/>
<evidence type="ECO:0000259" key="3">
    <source>
        <dbReference type="PROSITE" id="PS51707"/>
    </source>
</evidence>
<evidence type="ECO:0000313" key="5">
    <source>
        <dbReference type="Proteomes" id="UP000244905"/>
    </source>
</evidence>
<dbReference type="RefSeq" id="WP_107030954.1">
    <property type="nucleotide sequence ID" value="NZ_CARXIO010000056.1"/>
</dbReference>
<name>A0A2V1IN37_9BACT</name>
<organism evidence="4 5">
    <name type="scientific">Duncaniella muris</name>
    <dbReference type="NCBI Taxonomy" id="2094150"/>
    <lineage>
        <taxon>Bacteria</taxon>
        <taxon>Pseudomonadati</taxon>
        <taxon>Bacteroidota</taxon>
        <taxon>Bacteroidia</taxon>
        <taxon>Bacteroidales</taxon>
        <taxon>Muribaculaceae</taxon>
        <taxon>Duncaniella</taxon>
    </lineage>
</organism>
<reference evidence="5" key="1">
    <citation type="submission" date="2018-02" db="EMBL/GenBank/DDBJ databases">
        <authorList>
            <person name="Clavel T."/>
            <person name="Strowig T."/>
        </authorList>
    </citation>
    <scope>NUCLEOTIDE SEQUENCE [LARGE SCALE GENOMIC DNA]</scope>
    <source>
        <strain evidence="5">DSM 103720</strain>
    </source>
</reference>
<dbReference type="GeneID" id="82524789"/>
<dbReference type="InterPro" id="IPR033469">
    <property type="entry name" value="CYTH-like_dom_sf"/>
</dbReference>
<feature type="domain" description="CYTH" evidence="3">
    <location>
        <begin position="2"/>
        <end position="149"/>
    </location>
</feature>
<evidence type="ECO:0000313" key="4">
    <source>
        <dbReference type="EMBL" id="PWB04398.1"/>
    </source>
</evidence>
<dbReference type="CDD" id="cd07891">
    <property type="entry name" value="CYTH-like_CthTTM-like_1"/>
    <property type="match status" value="1"/>
</dbReference>
<dbReference type="SUPFAM" id="SSF55154">
    <property type="entry name" value="CYTH-like phosphatases"/>
    <property type="match status" value="1"/>
</dbReference>
<dbReference type="EMBL" id="PUEC01000001">
    <property type="protein sequence ID" value="PWB04398.1"/>
    <property type="molecule type" value="Genomic_DNA"/>
</dbReference>
<evidence type="ECO:0000256" key="2">
    <source>
        <dbReference type="SAM" id="MobiDB-lite"/>
    </source>
</evidence>
<dbReference type="PROSITE" id="PS51707">
    <property type="entry name" value="CYTH"/>
    <property type="match status" value="1"/>
</dbReference>
<dbReference type="SMART" id="SM01118">
    <property type="entry name" value="CYTH"/>
    <property type="match status" value="1"/>
</dbReference>
<protein>
    <submittedName>
        <fullName evidence="4">CYTH domain-containing protein</fullName>
    </submittedName>
</protein>
<dbReference type="PANTHER" id="PTHR40114:SF1">
    <property type="entry name" value="SLR0698 PROTEIN"/>
    <property type="match status" value="1"/>
</dbReference>
<feature type="region of interest" description="Disordered" evidence="2">
    <location>
        <begin position="125"/>
        <end position="150"/>
    </location>
</feature>
<dbReference type="InterPro" id="IPR012042">
    <property type="entry name" value="NeuTTM/CthTTM-like"/>
</dbReference>
<evidence type="ECO:0000256" key="1">
    <source>
        <dbReference type="PIRSR" id="PIRSR016487-1"/>
    </source>
</evidence>
<dbReference type="AlphaFoldDB" id="A0A2V1IN37"/>
<dbReference type="PIRSF" id="PIRSF016487">
    <property type="entry name" value="CYTH_UCP016487"/>
    <property type="match status" value="1"/>
</dbReference>